<evidence type="ECO:0000313" key="2">
    <source>
        <dbReference type="EMBL" id="GBM87903.1"/>
    </source>
</evidence>
<dbReference type="AlphaFoldDB" id="A0A4Y2JC81"/>
<accession>A0A4Y2JC81</accession>
<comment type="caution">
    <text evidence="2">The sequence shown here is derived from an EMBL/GenBank/DDBJ whole genome shotgun (WGS) entry which is preliminary data.</text>
</comment>
<feature type="region of interest" description="Disordered" evidence="1">
    <location>
        <begin position="90"/>
        <end position="113"/>
    </location>
</feature>
<name>A0A4Y2JC81_ARAVE</name>
<sequence length="113" mass="12482">MTCVIVANAVQSSARAASDSKGCSLPISSHLILQFLLRKSELRALLVPITQESRLTIEHKRSAVRDGRLCAADDIPYLYSSTPFTMSARKATRTTKRTKTDEKQNCLMAPDLD</sequence>
<protein>
    <submittedName>
        <fullName evidence="2">Uncharacterized protein</fullName>
    </submittedName>
</protein>
<keyword evidence="3" id="KW-1185">Reference proteome</keyword>
<dbReference type="EMBL" id="BGPR01003419">
    <property type="protein sequence ID" value="GBM87903.1"/>
    <property type="molecule type" value="Genomic_DNA"/>
</dbReference>
<evidence type="ECO:0000256" key="1">
    <source>
        <dbReference type="SAM" id="MobiDB-lite"/>
    </source>
</evidence>
<reference evidence="2 3" key="1">
    <citation type="journal article" date="2019" name="Sci. Rep.">
        <title>Orb-weaving spider Araneus ventricosus genome elucidates the spidroin gene catalogue.</title>
        <authorList>
            <person name="Kono N."/>
            <person name="Nakamura H."/>
            <person name="Ohtoshi R."/>
            <person name="Moran D.A.P."/>
            <person name="Shinohara A."/>
            <person name="Yoshida Y."/>
            <person name="Fujiwara M."/>
            <person name="Mori M."/>
            <person name="Tomita M."/>
            <person name="Arakawa K."/>
        </authorList>
    </citation>
    <scope>NUCLEOTIDE SEQUENCE [LARGE SCALE GENOMIC DNA]</scope>
</reference>
<gene>
    <name evidence="2" type="ORF">AVEN_170918_1</name>
</gene>
<dbReference type="Proteomes" id="UP000499080">
    <property type="component" value="Unassembled WGS sequence"/>
</dbReference>
<organism evidence="2 3">
    <name type="scientific">Araneus ventricosus</name>
    <name type="common">Orbweaver spider</name>
    <name type="synonym">Epeira ventricosa</name>
    <dbReference type="NCBI Taxonomy" id="182803"/>
    <lineage>
        <taxon>Eukaryota</taxon>
        <taxon>Metazoa</taxon>
        <taxon>Ecdysozoa</taxon>
        <taxon>Arthropoda</taxon>
        <taxon>Chelicerata</taxon>
        <taxon>Arachnida</taxon>
        <taxon>Araneae</taxon>
        <taxon>Araneomorphae</taxon>
        <taxon>Entelegynae</taxon>
        <taxon>Araneoidea</taxon>
        <taxon>Araneidae</taxon>
        <taxon>Araneus</taxon>
    </lineage>
</organism>
<evidence type="ECO:0000313" key="3">
    <source>
        <dbReference type="Proteomes" id="UP000499080"/>
    </source>
</evidence>
<proteinExistence type="predicted"/>